<accession>A0A9D2CSP7</accession>
<dbReference type="EMBL" id="DXCQ01000023">
    <property type="protein sequence ID" value="HIY96468.1"/>
    <property type="molecule type" value="Genomic_DNA"/>
</dbReference>
<protein>
    <submittedName>
        <fullName evidence="1">Uncharacterized protein</fullName>
    </submittedName>
</protein>
<proteinExistence type="predicted"/>
<gene>
    <name evidence="1" type="ORF">H9729_02150</name>
</gene>
<feature type="non-terminal residue" evidence="1">
    <location>
        <position position="1"/>
    </location>
</feature>
<reference evidence="1" key="2">
    <citation type="submission" date="2021-04" db="EMBL/GenBank/DDBJ databases">
        <authorList>
            <person name="Gilroy R."/>
        </authorList>
    </citation>
    <scope>NUCLEOTIDE SEQUENCE</scope>
    <source>
        <strain evidence="1">1345</strain>
    </source>
</reference>
<dbReference type="Proteomes" id="UP000886750">
    <property type="component" value="Unassembled WGS sequence"/>
</dbReference>
<name>A0A9D2CSP7_9FIRM</name>
<organism evidence="1 2">
    <name type="scientific">Candidatus Borkfalkia excrementigallinarum</name>
    <dbReference type="NCBI Taxonomy" id="2838506"/>
    <lineage>
        <taxon>Bacteria</taxon>
        <taxon>Bacillati</taxon>
        <taxon>Bacillota</taxon>
        <taxon>Clostridia</taxon>
        <taxon>Christensenellales</taxon>
        <taxon>Christensenellaceae</taxon>
        <taxon>Candidatus Borkfalkia</taxon>
    </lineage>
</organism>
<evidence type="ECO:0000313" key="1">
    <source>
        <dbReference type="EMBL" id="HIY96468.1"/>
    </source>
</evidence>
<reference evidence="1" key="1">
    <citation type="journal article" date="2021" name="PeerJ">
        <title>Extensive microbial diversity within the chicken gut microbiome revealed by metagenomics and culture.</title>
        <authorList>
            <person name="Gilroy R."/>
            <person name="Ravi A."/>
            <person name="Getino M."/>
            <person name="Pursley I."/>
            <person name="Horton D.L."/>
            <person name="Alikhan N.F."/>
            <person name="Baker D."/>
            <person name="Gharbi K."/>
            <person name="Hall N."/>
            <person name="Watson M."/>
            <person name="Adriaenssens E.M."/>
            <person name="Foster-Nyarko E."/>
            <person name="Jarju S."/>
            <person name="Secka A."/>
            <person name="Antonio M."/>
            <person name="Oren A."/>
            <person name="Chaudhuri R.R."/>
            <person name="La Ragione R."/>
            <person name="Hildebrand F."/>
            <person name="Pallen M.J."/>
        </authorList>
    </citation>
    <scope>NUCLEOTIDE SEQUENCE</scope>
    <source>
        <strain evidence="1">1345</strain>
    </source>
</reference>
<sequence>YATTAKGDAAGNDIQTTYATKTEVANAAYIKVSATNGTTGLLVETQPMIGNNYDVTGLTVQNLETDDFVLARVRFSTLATNYYICVLRCIQIINNRPYFELLTYMAESLNTRSYEHHITLRMQSSSANVFATFTLTNDSNARINTIELLQTALDSAGFTTSNYLLQASGTLFTVDVLYTIYGVTNVGDKFTIFCTNPVNGNSMQYDTFSDVDINDIFVRTR</sequence>
<evidence type="ECO:0000313" key="2">
    <source>
        <dbReference type="Proteomes" id="UP000886750"/>
    </source>
</evidence>
<comment type="caution">
    <text evidence="1">The sequence shown here is derived from an EMBL/GenBank/DDBJ whole genome shotgun (WGS) entry which is preliminary data.</text>
</comment>
<dbReference type="AlphaFoldDB" id="A0A9D2CSP7"/>